<dbReference type="Gene3D" id="2.30.38.10">
    <property type="entry name" value="Luciferase, Domain 3"/>
    <property type="match status" value="1"/>
</dbReference>
<reference evidence="10 11" key="2">
    <citation type="journal article" date="2022" name="Mol. Biol. Evol.">
        <title>Comparative Genomics Reveals Insights into the Divergent Evolution of Astigmatic Mites and Household Pest Adaptations.</title>
        <authorList>
            <person name="Xiong Q."/>
            <person name="Wan A.T."/>
            <person name="Liu X."/>
            <person name="Fung C.S."/>
            <person name="Xiao X."/>
            <person name="Malainual N."/>
            <person name="Hou J."/>
            <person name="Wang L."/>
            <person name="Wang M."/>
            <person name="Yang K.Y."/>
            <person name="Cui Y."/>
            <person name="Leung E.L."/>
            <person name="Nong W."/>
            <person name="Shin S.K."/>
            <person name="Au S.W."/>
            <person name="Jeong K.Y."/>
            <person name="Chew F.T."/>
            <person name="Hui J.H."/>
            <person name="Leung T.F."/>
            <person name="Tungtrongchitr A."/>
            <person name="Zhong N."/>
            <person name="Liu Z."/>
            <person name="Tsui S.K."/>
        </authorList>
    </citation>
    <scope>NUCLEOTIDE SEQUENCE [LARGE SCALE GENOMIC DNA]</scope>
    <source>
        <strain evidence="10">Derp</strain>
    </source>
</reference>
<keyword evidence="11" id="KW-1185">Reference proteome</keyword>
<evidence type="ECO:0000256" key="4">
    <source>
        <dbReference type="ARBA" id="ARBA00039009"/>
    </source>
</evidence>
<dbReference type="InterPro" id="IPR020845">
    <property type="entry name" value="AMP-binding_CS"/>
</dbReference>
<evidence type="ECO:0000256" key="6">
    <source>
        <dbReference type="ARBA" id="ARBA00047319"/>
    </source>
</evidence>
<dbReference type="InterPro" id="IPR045851">
    <property type="entry name" value="AMP-bd_C_sf"/>
</dbReference>
<dbReference type="PANTHER" id="PTHR43201:SF5">
    <property type="entry name" value="MEDIUM-CHAIN ACYL-COA LIGASE ACSF2, MITOCHONDRIAL"/>
    <property type="match status" value="1"/>
</dbReference>
<comment type="catalytic activity">
    <reaction evidence="7">
        <text>a medium-chain fatty acid + ATP + CoA = a medium-chain fatty acyl-CoA + AMP + diphosphate</text>
        <dbReference type="Rhea" id="RHEA:48340"/>
        <dbReference type="ChEBI" id="CHEBI:30616"/>
        <dbReference type="ChEBI" id="CHEBI:33019"/>
        <dbReference type="ChEBI" id="CHEBI:57287"/>
        <dbReference type="ChEBI" id="CHEBI:59558"/>
        <dbReference type="ChEBI" id="CHEBI:90546"/>
        <dbReference type="ChEBI" id="CHEBI:456215"/>
        <dbReference type="EC" id="6.2.1.2"/>
    </reaction>
</comment>
<evidence type="ECO:0000256" key="7">
    <source>
        <dbReference type="ARBA" id="ARBA00048277"/>
    </source>
</evidence>
<dbReference type="Gene3D" id="3.40.50.980">
    <property type="match status" value="2"/>
</dbReference>
<proteinExistence type="inferred from homology"/>
<dbReference type="InterPro" id="IPR025110">
    <property type="entry name" value="AMP-bd_C"/>
</dbReference>
<reference evidence="10 11" key="1">
    <citation type="journal article" date="2018" name="J. Allergy Clin. Immunol.">
        <title>High-quality assembly of Dermatophagoides pteronyssinus genome and transcriptome reveals a wide range of novel allergens.</title>
        <authorList>
            <person name="Liu X.Y."/>
            <person name="Yang K.Y."/>
            <person name="Wang M.Q."/>
            <person name="Kwok J.S."/>
            <person name="Zeng X."/>
            <person name="Yang Z."/>
            <person name="Xiao X.J."/>
            <person name="Lau C.P."/>
            <person name="Li Y."/>
            <person name="Huang Z.M."/>
            <person name="Ba J.G."/>
            <person name="Yim A.K."/>
            <person name="Ouyang C.Y."/>
            <person name="Ngai S.M."/>
            <person name="Chan T.F."/>
            <person name="Leung E.L."/>
            <person name="Liu L."/>
            <person name="Liu Z.G."/>
            <person name="Tsui S.K."/>
        </authorList>
    </citation>
    <scope>NUCLEOTIDE SEQUENCE [LARGE SCALE GENOMIC DNA]</scope>
    <source>
        <strain evidence="10">Derp</strain>
    </source>
</reference>
<dbReference type="PROSITE" id="PS00455">
    <property type="entry name" value="AMP_BINDING"/>
    <property type="match status" value="1"/>
</dbReference>
<organism evidence="10 11">
    <name type="scientific">Dermatophagoides pteronyssinus</name>
    <name type="common">European house dust mite</name>
    <dbReference type="NCBI Taxonomy" id="6956"/>
    <lineage>
        <taxon>Eukaryota</taxon>
        <taxon>Metazoa</taxon>
        <taxon>Ecdysozoa</taxon>
        <taxon>Arthropoda</taxon>
        <taxon>Chelicerata</taxon>
        <taxon>Arachnida</taxon>
        <taxon>Acari</taxon>
        <taxon>Acariformes</taxon>
        <taxon>Sarcoptiformes</taxon>
        <taxon>Astigmata</taxon>
        <taxon>Psoroptidia</taxon>
        <taxon>Analgoidea</taxon>
        <taxon>Pyroglyphidae</taxon>
        <taxon>Dermatophagoidinae</taxon>
        <taxon>Dermatophagoides</taxon>
    </lineage>
</organism>
<dbReference type="Gene3D" id="3.30.300.30">
    <property type="match status" value="1"/>
</dbReference>
<evidence type="ECO:0000313" key="11">
    <source>
        <dbReference type="Proteomes" id="UP000887458"/>
    </source>
</evidence>
<dbReference type="EC" id="6.2.1.2" evidence="4"/>
<dbReference type="PANTHER" id="PTHR43201">
    <property type="entry name" value="ACYL-COA SYNTHETASE"/>
    <property type="match status" value="1"/>
</dbReference>
<evidence type="ECO:0000256" key="3">
    <source>
        <dbReference type="ARBA" id="ARBA00037247"/>
    </source>
</evidence>
<keyword evidence="2" id="KW-0436">Ligase</keyword>
<dbReference type="Pfam" id="PF13193">
    <property type="entry name" value="AMP-binding_C"/>
    <property type="match status" value="1"/>
</dbReference>
<evidence type="ECO:0000256" key="1">
    <source>
        <dbReference type="ARBA" id="ARBA00006432"/>
    </source>
</evidence>
<evidence type="ECO:0000259" key="9">
    <source>
        <dbReference type="Pfam" id="PF13193"/>
    </source>
</evidence>
<feature type="domain" description="AMP-dependent synthetase/ligase" evidence="8">
    <location>
        <begin position="98"/>
        <end position="483"/>
    </location>
</feature>
<protein>
    <recommendedName>
        <fullName evidence="5">Medium-chain acyl-CoA ligase ACSF2, mitochondrial</fullName>
        <ecNumber evidence="4">6.2.1.2</ecNumber>
    </recommendedName>
</protein>
<dbReference type="Pfam" id="PF00501">
    <property type="entry name" value="AMP-binding"/>
    <property type="match status" value="1"/>
</dbReference>
<evidence type="ECO:0000256" key="2">
    <source>
        <dbReference type="ARBA" id="ARBA00022598"/>
    </source>
</evidence>
<evidence type="ECO:0000259" key="8">
    <source>
        <dbReference type="Pfam" id="PF00501"/>
    </source>
</evidence>
<accession>A0ABQ8JM25</accession>
<comment type="caution">
    <text evidence="10">The sequence shown here is derived from an EMBL/GenBank/DDBJ whole genome shotgun (WGS) entry which is preliminary data.</text>
</comment>
<feature type="domain" description="AMP-binding enzyme C-terminal" evidence="9">
    <location>
        <begin position="535"/>
        <end position="614"/>
    </location>
</feature>
<comment type="function">
    <text evidence="3">Acyl-CoA synthases catalyze the initial reaction in fatty acid metabolism, by forming a thioester with CoA. Has some preference toward medium-chain substrates. Plays a role in adipocyte differentiation.</text>
</comment>
<evidence type="ECO:0000313" key="10">
    <source>
        <dbReference type="EMBL" id="KAH9423415.1"/>
    </source>
</evidence>
<gene>
    <name evidence="10" type="ORF">DERP_003694</name>
</gene>
<sequence>MLKFINNLAKNGHNYLANHYRRSNHVINLFGHRQQQQQQYRYIVSGILNDLNDPNKSYVHGQPPSTNSQIFSPLTIGQLLKRTVKIVDPNHIGFIVEHQNIEKTYQQFDEDVDRLAESLRSIGCGLGSVVGLWAINCYEWLLVQFATAKLGSIMVAINPAYKEHELLNAFRLVGIETLIMNQKFRSSNYGKIMENIAPGIFSTAQNGSANVHSDQLPQLKNLIVIDQIDEEEIIPSNVCRFSQLMSTTKQPQQQQQSSVNEDETEFDDVINVQFTSGTTGLPKGSMLTHFNIVQNGQFIAPILFEKFSEQPKICIPNPLYHAFGCVVGTVASIFVQGTIILPGPIFNVDSTLKSIEKFGCNYLYGTPTMWSDLLQHTKFNPNNLKTLKRGIMSGAPCPPNLLRKIQETLPSLEHILIPYGSTEIGPVATCTRINDNDEHKINSVGKPIPYVEIKVVDIKTKRSVPRCEHGEIFVRSHGTFPGYINQPDKTNEVIDKNFWYHTGDVGYLDSDGYLHINGRIKEMIIRGGENIYPKEVEELIMELTNDSIEDVHVIGIPDNRLGEEMVAFIKLRSKKETKYDEKSLKDFLRTKMSHFKVPKHIHFVEDFPRTPTGKIRKLDLKQMAIEIQYISPNGNQYSETRTLQASARVPQSEARLILQDPSRVLTNDNTQFKQLRYN</sequence>
<comment type="catalytic activity">
    <reaction evidence="6">
        <text>octanoate + ATP + CoA = octanoyl-CoA + AMP + diphosphate</text>
        <dbReference type="Rhea" id="RHEA:33631"/>
        <dbReference type="ChEBI" id="CHEBI:25646"/>
        <dbReference type="ChEBI" id="CHEBI:30616"/>
        <dbReference type="ChEBI" id="CHEBI:33019"/>
        <dbReference type="ChEBI" id="CHEBI:57287"/>
        <dbReference type="ChEBI" id="CHEBI:57386"/>
        <dbReference type="ChEBI" id="CHEBI:456215"/>
    </reaction>
</comment>
<dbReference type="SUPFAM" id="SSF56801">
    <property type="entry name" value="Acetyl-CoA synthetase-like"/>
    <property type="match status" value="1"/>
</dbReference>
<evidence type="ECO:0000256" key="5">
    <source>
        <dbReference type="ARBA" id="ARBA00039638"/>
    </source>
</evidence>
<dbReference type="EMBL" id="NJHN03000032">
    <property type="protein sequence ID" value="KAH9423415.1"/>
    <property type="molecule type" value="Genomic_DNA"/>
</dbReference>
<dbReference type="Proteomes" id="UP000887458">
    <property type="component" value="Unassembled WGS sequence"/>
</dbReference>
<dbReference type="InterPro" id="IPR000873">
    <property type="entry name" value="AMP-dep_synth/lig_dom"/>
</dbReference>
<name>A0ABQ8JM25_DERPT</name>
<comment type="similarity">
    <text evidence="1">Belongs to the ATP-dependent AMP-binding enzyme family.</text>
</comment>